<gene>
    <name evidence="2" type="ORF">CL944_00095</name>
</gene>
<accession>A0A2D6LNU2</accession>
<dbReference type="GO" id="GO:0005507">
    <property type="term" value="F:copper ion binding"/>
    <property type="evidence" value="ECO:0007669"/>
    <property type="project" value="TreeGrafter"/>
</dbReference>
<comment type="similarity">
    <text evidence="1">Belongs to the CutA family.</text>
</comment>
<evidence type="ECO:0000313" key="2">
    <source>
        <dbReference type="EMBL" id="MAG17861.1"/>
    </source>
</evidence>
<name>A0A2D6LNU2_9ARCH</name>
<dbReference type="EMBL" id="NZBD01000001">
    <property type="protein sequence ID" value="MAG17861.1"/>
    <property type="molecule type" value="Genomic_DNA"/>
</dbReference>
<proteinExistence type="inferred from homology"/>
<dbReference type="PANTHER" id="PTHR23419">
    <property type="entry name" value="DIVALENT CATION TOLERANCE CUTA-RELATED"/>
    <property type="match status" value="1"/>
</dbReference>
<evidence type="ECO:0000313" key="3">
    <source>
        <dbReference type="Proteomes" id="UP000226712"/>
    </source>
</evidence>
<dbReference type="Proteomes" id="UP000226712">
    <property type="component" value="Unassembled WGS sequence"/>
</dbReference>
<dbReference type="AlphaFoldDB" id="A0A2D6LNU2"/>
<comment type="caution">
    <text evidence="2">The sequence shown here is derived from an EMBL/GenBank/DDBJ whole genome shotgun (WGS) entry which is preliminary data.</text>
</comment>
<organism evidence="2 3">
    <name type="scientific">Candidatus Iainarchaeum sp</name>
    <dbReference type="NCBI Taxonomy" id="3101447"/>
    <lineage>
        <taxon>Archaea</taxon>
        <taxon>Candidatus Iainarchaeota</taxon>
        <taxon>Candidatus Iainarchaeia</taxon>
        <taxon>Candidatus Iainarchaeales</taxon>
        <taxon>Candidatus Iainarchaeaceae</taxon>
        <taxon>Candidatus Iainarchaeum</taxon>
    </lineage>
</organism>
<dbReference type="InterPro" id="IPR011322">
    <property type="entry name" value="N-reg_PII-like_a/b"/>
</dbReference>
<reference evidence="3" key="1">
    <citation type="submission" date="2017-09" db="EMBL/GenBank/DDBJ databases">
        <title>The Reconstruction of 2,631 Draft Metagenome-Assembled Genomes from the Global Oceans.</title>
        <authorList>
            <person name="Tully B.J."/>
            <person name="Graham E.D."/>
            <person name="Heidelberg J.F."/>
        </authorList>
    </citation>
    <scope>NUCLEOTIDE SEQUENCE [LARGE SCALE GENOMIC DNA]</scope>
</reference>
<dbReference type="Pfam" id="PF03091">
    <property type="entry name" value="CutA1"/>
    <property type="match status" value="1"/>
</dbReference>
<dbReference type="InterPro" id="IPR004323">
    <property type="entry name" value="Ion_tolerance_CutA"/>
</dbReference>
<dbReference type="SUPFAM" id="SSF54913">
    <property type="entry name" value="GlnB-like"/>
    <property type="match status" value="1"/>
</dbReference>
<dbReference type="PANTHER" id="PTHR23419:SF8">
    <property type="entry name" value="FI09726P"/>
    <property type="match status" value="1"/>
</dbReference>
<protein>
    <submittedName>
        <fullName evidence="2">Divalent-cation tolerance protein CutA</fullName>
    </submittedName>
</protein>
<evidence type="ECO:0000256" key="1">
    <source>
        <dbReference type="ARBA" id="ARBA00010169"/>
    </source>
</evidence>
<dbReference type="InterPro" id="IPR015867">
    <property type="entry name" value="N-reg_PII/ATP_PRibTrfase_C"/>
</dbReference>
<dbReference type="Gene3D" id="3.30.70.120">
    <property type="match status" value="1"/>
</dbReference>
<sequence>MILLYITSSSKEEAEKISNTLLDEKLIACANIIESKSIYNWKGKRENSKEFIIFAKTSEEKINAAEKKVKELHSYEIPCIIKFPINANSEYSEWINSELV</sequence>
<dbReference type="GO" id="GO:0010038">
    <property type="term" value="P:response to metal ion"/>
    <property type="evidence" value="ECO:0007669"/>
    <property type="project" value="InterPro"/>
</dbReference>